<evidence type="ECO:0000313" key="1">
    <source>
        <dbReference type="EMBL" id="KIG13437.1"/>
    </source>
</evidence>
<dbReference type="AlphaFoldDB" id="A0A0C2CZY1"/>
<organism evidence="1 2">
    <name type="scientific">Enhygromyxa salina</name>
    <dbReference type="NCBI Taxonomy" id="215803"/>
    <lineage>
        <taxon>Bacteria</taxon>
        <taxon>Pseudomonadati</taxon>
        <taxon>Myxococcota</taxon>
        <taxon>Polyangia</taxon>
        <taxon>Nannocystales</taxon>
        <taxon>Nannocystaceae</taxon>
        <taxon>Enhygromyxa</taxon>
    </lineage>
</organism>
<comment type="caution">
    <text evidence="1">The sequence shown here is derived from an EMBL/GenBank/DDBJ whole genome shotgun (WGS) entry which is preliminary data.</text>
</comment>
<dbReference type="EMBL" id="JMCC02000097">
    <property type="protein sequence ID" value="KIG13437.1"/>
    <property type="molecule type" value="Genomic_DNA"/>
</dbReference>
<name>A0A0C2CZY1_9BACT</name>
<sequence length="145" mass="15694">MNADTQPLLAKRYALVPGVGVGTMRFGDRVTEHPELVLRDPEPEYGAEEGYAEYGVTGLEETLIIYVDGEGKVDSVSFYEFCMVDGRNLIGMGVGQLLVTLGMPSNIDAEKIGRDVELLYAYEQLGLTIWTVEGEVCVVQAGGVG</sequence>
<protein>
    <submittedName>
        <fullName evidence="1">Uncharacterized protein</fullName>
    </submittedName>
</protein>
<reference evidence="1 2" key="1">
    <citation type="submission" date="2014-12" db="EMBL/GenBank/DDBJ databases">
        <title>Genome assembly of Enhygromyxa salina DSM 15201.</title>
        <authorList>
            <person name="Sharma G."/>
            <person name="Subramanian S."/>
        </authorList>
    </citation>
    <scope>NUCLEOTIDE SEQUENCE [LARGE SCALE GENOMIC DNA]</scope>
    <source>
        <strain evidence="1 2">DSM 15201</strain>
    </source>
</reference>
<gene>
    <name evidence="1" type="ORF">DB30_08064</name>
</gene>
<proteinExistence type="predicted"/>
<evidence type="ECO:0000313" key="2">
    <source>
        <dbReference type="Proteomes" id="UP000031599"/>
    </source>
</evidence>
<dbReference type="Proteomes" id="UP000031599">
    <property type="component" value="Unassembled WGS sequence"/>
</dbReference>
<accession>A0A0C2CZY1</accession>